<dbReference type="EMBL" id="JAFFHB010000004">
    <property type="protein sequence ID" value="KAK4666865.1"/>
    <property type="molecule type" value="Genomic_DNA"/>
</dbReference>
<proteinExistence type="predicted"/>
<organism evidence="2 3">
    <name type="scientific">Podospora pseudopauciseta</name>
    <dbReference type="NCBI Taxonomy" id="2093780"/>
    <lineage>
        <taxon>Eukaryota</taxon>
        <taxon>Fungi</taxon>
        <taxon>Dikarya</taxon>
        <taxon>Ascomycota</taxon>
        <taxon>Pezizomycotina</taxon>
        <taxon>Sordariomycetes</taxon>
        <taxon>Sordariomycetidae</taxon>
        <taxon>Sordariales</taxon>
        <taxon>Podosporaceae</taxon>
        <taxon>Podospora</taxon>
    </lineage>
</organism>
<sequence>MTQESNSKSPVQFPTRARLLVTARKRVLFPAFGNPTKPTSANNLSSISISIVMAFSPRVANMGLRRFLDTKCGFPSPPRPPAAKRMGRGVGRERSR</sequence>
<dbReference type="Proteomes" id="UP001326199">
    <property type="component" value="Unassembled WGS sequence"/>
</dbReference>
<keyword evidence="3" id="KW-1185">Reference proteome</keyword>
<protein>
    <submittedName>
        <fullName evidence="2">Uncharacterized protein</fullName>
    </submittedName>
</protein>
<evidence type="ECO:0000313" key="3">
    <source>
        <dbReference type="Proteomes" id="UP001326199"/>
    </source>
</evidence>
<comment type="caution">
    <text evidence="2">The sequence shown here is derived from an EMBL/GenBank/DDBJ whole genome shotgun (WGS) entry which is preliminary data.</text>
</comment>
<name>A0ABR0HFL0_9PEZI</name>
<evidence type="ECO:0000313" key="2">
    <source>
        <dbReference type="EMBL" id="KAK4666865.1"/>
    </source>
</evidence>
<gene>
    <name evidence="2" type="ORF">QC763_0051390</name>
</gene>
<dbReference type="GeneID" id="87925811"/>
<dbReference type="RefSeq" id="XP_062766831.1">
    <property type="nucleotide sequence ID" value="XM_062905767.1"/>
</dbReference>
<accession>A0ABR0HFL0</accession>
<evidence type="ECO:0000256" key="1">
    <source>
        <dbReference type="SAM" id="MobiDB-lite"/>
    </source>
</evidence>
<reference evidence="2 3" key="1">
    <citation type="journal article" date="2023" name="bioRxiv">
        <title>High-quality genome assemblies of four members of thePodospora anserinaspecies complex.</title>
        <authorList>
            <person name="Ament-Velasquez S.L."/>
            <person name="Vogan A.A."/>
            <person name="Wallerman O."/>
            <person name="Hartmann F."/>
            <person name="Gautier V."/>
            <person name="Silar P."/>
            <person name="Giraud T."/>
            <person name="Johannesson H."/>
        </authorList>
    </citation>
    <scope>NUCLEOTIDE SEQUENCE [LARGE SCALE GENOMIC DNA]</scope>
    <source>
        <strain evidence="2 3">CBS 411.78</strain>
    </source>
</reference>
<feature type="region of interest" description="Disordered" evidence="1">
    <location>
        <begin position="72"/>
        <end position="96"/>
    </location>
</feature>